<feature type="region of interest" description="Disordered" evidence="2">
    <location>
        <begin position="164"/>
        <end position="188"/>
    </location>
</feature>
<feature type="coiled-coil region" evidence="1">
    <location>
        <begin position="466"/>
        <end position="526"/>
    </location>
</feature>
<evidence type="ECO:0000313" key="5">
    <source>
        <dbReference type="Proteomes" id="UP000007494"/>
    </source>
</evidence>
<sequence length="773" mass="82816">MCRGGKNVSHRLASRAGLLLVACCACALLSSSPLPTRRYFLTFGLASKVVVDGEAEKGNLDVSVQQDGRDNGDADSLDPIDGSPAAAVEAGGLAAVQQQGRSSRGSSVSYTVSTQRRASKSRYVLPAVLISALAAAGMMGYVTPKKTPAPEKTDVETVAARAGAEQFDSDATTEQKSAEIAQETEEPSRRRKQAALVAAVLVAAAVYGLRSSLLGVDKVSSPTALQGLLKKPESMHGIDPDASVDFQPDASVERQMEVPAEGAGDEVRGWQHLVRDFSAMLAGEYALSPRVGAVASAVALGLLAFSLAAARRASRRRQQQGEERPASPTAGEEQADPVPAEAAAPAAEPEQIPEAEPEKPKEEEVPPVAAPADMPEEVPEERKQEEAGGEALGEDRGEPTKERGPASEDEFEAEEGPEQEIVVVAVPPLPPRPRTKLETLWEDGEDGEASDEEKLANIKTAVRNSVRRWKNQIEIYRTQAKKLDAEFKSTSTRLDEVKLTRQPIVQRKLETKLEQLSQTLADQYELTLVISALQRISLSLLHVVEDAATVTGDHGRIAQFRISASASLASILVSLEKVRLEALEAQEGRGEVQAGGASLGLASSALRSIDLIKHQSKKLLLLVSLLGAEPKTGAPPKTEPKVDNMLEAQAAELRSELSKTEEASALREQEAALLAALESSLRRAQAFFAKEAKVAAEFLLQFGSATLPGAAATLTELQDDLRLRRIRVTNVESERKAVRGLKSTIIEKQTALEKKRKELTSALEEVEKNIKGE</sequence>
<dbReference type="RefSeq" id="XP_003880767.1">
    <property type="nucleotide sequence ID" value="XM_003880718.1"/>
</dbReference>
<name>F0V9X2_NEOCL</name>
<dbReference type="EMBL" id="FR823384">
    <property type="protein sequence ID" value="CBZ50734.1"/>
    <property type="molecule type" value="Genomic_DNA"/>
</dbReference>
<reference evidence="5" key="3">
    <citation type="journal article" date="2012" name="PLoS Pathog.">
        <title>Comparative genomics of the apicomplexan parasites Toxoplasma gondii and Neospora caninum: Coccidia differing in host range and transmission strategy.</title>
        <authorList>
            <person name="Reid A.J."/>
            <person name="Vermont S.J."/>
            <person name="Cotton J.A."/>
            <person name="Harris D."/>
            <person name="Hill-Cawthorne G.A."/>
            <person name="Konen-Waisman S."/>
            <person name="Latham S.M."/>
            <person name="Mourier T."/>
            <person name="Norton R."/>
            <person name="Quail M.A."/>
            <person name="Sanders M."/>
            <person name="Shanmugam D."/>
            <person name="Sohal A."/>
            <person name="Wasmuth J.D."/>
            <person name="Brunk B."/>
            <person name="Grigg M.E."/>
            <person name="Howard J.C."/>
            <person name="Parkinson J."/>
            <person name="Roos D.S."/>
            <person name="Trees A.J."/>
            <person name="Berriman M."/>
            <person name="Pain A."/>
            <person name="Wastling J.M."/>
        </authorList>
    </citation>
    <scope>NUCLEOTIDE SEQUENCE [LARGE SCALE GENOMIC DNA]</scope>
    <source>
        <strain evidence="5">Liverpool</strain>
    </source>
</reference>
<dbReference type="eggNOG" id="ENOG502RY34">
    <property type="taxonomic scope" value="Eukaryota"/>
</dbReference>
<feature type="compositionally biased region" description="Acidic residues" evidence="2">
    <location>
        <begin position="407"/>
        <end position="418"/>
    </location>
</feature>
<feature type="compositionally biased region" description="Low complexity" evidence="2">
    <location>
        <begin position="336"/>
        <end position="354"/>
    </location>
</feature>
<reference evidence="3" key="2">
    <citation type="submission" date="2011-03" db="EMBL/GenBank/DDBJ databases">
        <title>Comparative genomics and transcriptomics of Neospora caninum and Toxoplasma gondii.</title>
        <authorList>
            <person name="Reid A.J."/>
            <person name="Sohal A."/>
            <person name="Harris D."/>
            <person name="Quail M."/>
            <person name="Sanders M."/>
            <person name="Berriman M."/>
            <person name="Wastling J.M."/>
            <person name="Pain A."/>
        </authorList>
    </citation>
    <scope>NUCLEOTIDE SEQUENCE</scope>
    <source>
        <strain evidence="3">Liverpool</strain>
    </source>
</reference>
<gene>
    <name evidence="4" type="ORF">BN1204_012010</name>
    <name evidence="3" type="ORF">NCLIV_012010</name>
</gene>
<evidence type="ECO:0000256" key="2">
    <source>
        <dbReference type="SAM" id="MobiDB-lite"/>
    </source>
</evidence>
<feature type="region of interest" description="Disordered" evidence="2">
    <location>
        <begin position="314"/>
        <end position="420"/>
    </location>
</feature>
<feature type="compositionally biased region" description="Basic and acidic residues" evidence="2">
    <location>
        <begin position="393"/>
        <end position="406"/>
    </location>
</feature>
<evidence type="ECO:0000313" key="4">
    <source>
        <dbReference type="EMBL" id="CEL65346.1"/>
    </source>
</evidence>
<organism evidence="3 5">
    <name type="scientific">Neospora caninum (strain Liverpool)</name>
    <dbReference type="NCBI Taxonomy" id="572307"/>
    <lineage>
        <taxon>Eukaryota</taxon>
        <taxon>Sar</taxon>
        <taxon>Alveolata</taxon>
        <taxon>Apicomplexa</taxon>
        <taxon>Conoidasida</taxon>
        <taxon>Coccidia</taxon>
        <taxon>Eucoccidiorida</taxon>
        <taxon>Eimeriorina</taxon>
        <taxon>Sarcocystidae</taxon>
        <taxon>Neospora</taxon>
    </lineage>
</organism>
<keyword evidence="1" id="KW-0175">Coiled coil</keyword>
<dbReference type="VEuPathDB" id="ToxoDB:NCLIV_012010"/>
<reference evidence="3" key="1">
    <citation type="submission" date="2011-02" db="EMBL/GenBank/DDBJ databases">
        <authorList>
            <person name="Aslett M."/>
        </authorList>
    </citation>
    <scope>NUCLEOTIDE SEQUENCE</scope>
    <source>
        <strain evidence="3">Liverpool</strain>
    </source>
</reference>
<reference evidence="4" key="4">
    <citation type="journal article" date="2015" name="PLoS ONE">
        <title>Comprehensive Evaluation of Toxoplasma gondii VEG and Neospora caninum LIV Genomes with Tachyzoite Stage Transcriptome and Proteome Defines Novel Transcript Features.</title>
        <authorList>
            <person name="Ramaprasad A."/>
            <person name="Mourier T."/>
            <person name="Naeem R."/>
            <person name="Malas T.B."/>
            <person name="Moussa E."/>
            <person name="Panigrahi A."/>
            <person name="Vermont S.J."/>
            <person name="Otto T.D."/>
            <person name="Wastling J."/>
            <person name="Pain A."/>
        </authorList>
    </citation>
    <scope>NUCLEOTIDE SEQUENCE</scope>
    <source>
        <strain evidence="4">Liverpool</strain>
    </source>
</reference>
<dbReference type="EMBL" id="LN714478">
    <property type="protein sequence ID" value="CEL65346.1"/>
    <property type="molecule type" value="Genomic_DNA"/>
</dbReference>
<keyword evidence="5" id="KW-1185">Reference proteome</keyword>
<dbReference type="InParanoid" id="F0V9X2"/>
<accession>F0V9X2</accession>
<evidence type="ECO:0000313" key="3">
    <source>
        <dbReference type="EMBL" id="CBZ50734.1"/>
    </source>
</evidence>
<dbReference type="AlphaFoldDB" id="F0V9X2"/>
<evidence type="ECO:0000256" key="1">
    <source>
        <dbReference type="SAM" id="Coils"/>
    </source>
</evidence>
<protein>
    <submittedName>
        <fullName evidence="3">Uncharacterized protein</fullName>
    </submittedName>
</protein>
<feature type="region of interest" description="Disordered" evidence="2">
    <location>
        <begin position="63"/>
        <end position="82"/>
    </location>
</feature>
<proteinExistence type="predicted"/>
<dbReference type="Proteomes" id="UP000007494">
    <property type="component" value="Chromosome IV"/>
</dbReference>
<dbReference type="GeneID" id="13441763"/>